<dbReference type="Gene3D" id="3.40.50.300">
    <property type="entry name" value="P-loop containing nucleotide triphosphate hydrolases"/>
    <property type="match status" value="1"/>
</dbReference>
<accession>A0A0C9TE09</accession>
<dbReference type="InterPro" id="IPR027417">
    <property type="entry name" value="P-loop_NTPase"/>
</dbReference>
<evidence type="ECO:0000259" key="1">
    <source>
        <dbReference type="Pfam" id="PF01926"/>
    </source>
</evidence>
<dbReference type="AlphaFoldDB" id="A0A0C9TE09"/>
<name>A0A0C9TE09_SPHS4</name>
<dbReference type="Proteomes" id="UP000054279">
    <property type="component" value="Unassembled WGS sequence"/>
</dbReference>
<gene>
    <name evidence="2" type="ORF">M422DRAFT_271322</name>
</gene>
<proteinExistence type="predicted"/>
<dbReference type="InterPro" id="IPR006073">
    <property type="entry name" value="GTP-bd"/>
</dbReference>
<reference evidence="2 3" key="1">
    <citation type="submission" date="2014-06" db="EMBL/GenBank/DDBJ databases">
        <title>Evolutionary Origins and Diversification of the Mycorrhizal Mutualists.</title>
        <authorList>
            <consortium name="DOE Joint Genome Institute"/>
            <consortium name="Mycorrhizal Genomics Consortium"/>
            <person name="Kohler A."/>
            <person name="Kuo A."/>
            <person name="Nagy L.G."/>
            <person name="Floudas D."/>
            <person name="Copeland A."/>
            <person name="Barry K.W."/>
            <person name="Cichocki N."/>
            <person name="Veneault-Fourrey C."/>
            <person name="LaButti K."/>
            <person name="Lindquist E.A."/>
            <person name="Lipzen A."/>
            <person name="Lundell T."/>
            <person name="Morin E."/>
            <person name="Murat C."/>
            <person name="Riley R."/>
            <person name="Ohm R."/>
            <person name="Sun H."/>
            <person name="Tunlid A."/>
            <person name="Henrissat B."/>
            <person name="Grigoriev I.V."/>
            <person name="Hibbett D.S."/>
            <person name="Martin F."/>
        </authorList>
    </citation>
    <scope>NUCLEOTIDE SEQUENCE [LARGE SCALE GENOMIC DNA]</scope>
    <source>
        <strain evidence="2 3">SS14</strain>
    </source>
</reference>
<dbReference type="EMBL" id="KN837334">
    <property type="protein sequence ID" value="KIJ27473.1"/>
    <property type="molecule type" value="Genomic_DNA"/>
</dbReference>
<evidence type="ECO:0000313" key="3">
    <source>
        <dbReference type="Proteomes" id="UP000054279"/>
    </source>
</evidence>
<evidence type="ECO:0000313" key="2">
    <source>
        <dbReference type="EMBL" id="KIJ27473.1"/>
    </source>
</evidence>
<keyword evidence="3" id="KW-1185">Reference proteome</keyword>
<feature type="domain" description="G" evidence="1">
    <location>
        <begin position="22"/>
        <end position="96"/>
    </location>
</feature>
<sequence>MNLQLAILRNYYQQQKGSLGSVPVIGKTGVGKSSLINTIFGVEKAQVSHTKPGKADIHLEVTSEQFEHLILHDSRGFEPGEVETVRIVEEFIREKIKEPDIKNKLHAIWLCLEVPSTGGRVMETAVEEFLDKKVSGELGNVPVIAIFT</sequence>
<dbReference type="GO" id="GO:0005525">
    <property type="term" value="F:GTP binding"/>
    <property type="evidence" value="ECO:0007669"/>
    <property type="project" value="InterPro"/>
</dbReference>
<dbReference type="Pfam" id="PF01926">
    <property type="entry name" value="MMR_HSR1"/>
    <property type="match status" value="1"/>
</dbReference>
<dbReference type="SUPFAM" id="SSF52540">
    <property type="entry name" value="P-loop containing nucleoside triphosphate hydrolases"/>
    <property type="match status" value="1"/>
</dbReference>
<organism evidence="2 3">
    <name type="scientific">Sphaerobolus stellatus (strain SS14)</name>
    <dbReference type="NCBI Taxonomy" id="990650"/>
    <lineage>
        <taxon>Eukaryota</taxon>
        <taxon>Fungi</taxon>
        <taxon>Dikarya</taxon>
        <taxon>Basidiomycota</taxon>
        <taxon>Agaricomycotina</taxon>
        <taxon>Agaricomycetes</taxon>
        <taxon>Phallomycetidae</taxon>
        <taxon>Geastrales</taxon>
        <taxon>Sphaerobolaceae</taxon>
        <taxon>Sphaerobolus</taxon>
    </lineage>
</organism>
<feature type="non-terminal residue" evidence="2">
    <location>
        <position position="148"/>
    </location>
</feature>
<dbReference type="HOGENOM" id="CLU_1763290_0_0_1"/>
<protein>
    <recommendedName>
        <fullName evidence="1">G domain-containing protein</fullName>
    </recommendedName>
</protein>
<dbReference type="OrthoDB" id="391988at2759"/>